<protein>
    <submittedName>
        <fullName evidence="2">Sel1 repeat-containing protein</fullName>
    </submittedName>
</protein>
<dbReference type="Pfam" id="PF08238">
    <property type="entry name" value="Sel1"/>
    <property type="match status" value="3"/>
</dbReference>
<dbReference type="SMART" id="SM00671">
    <property type="entry name" value="SEL1"/>
    <property type="match status" value="2"/>
</dbReference>
<dbReference type="SUPFAM" id="SSF81901">
    <property type="entry name" value="HCP-like"/>
    <property type="match status" value="1"/>
</dbReference>
<name>A0A4R2PW36_RHOSA</name>
<proteinExistence type="predicted"/>
<dbReference type="EMBL" id="SLXO01000001">
    <property type="protein sequence ID" value="TCP38445.1"/>
    <property type="molecule type" value="Genomic_DNA"/>
</dbReference>
<dbReference type="OrthoDB" id="8235393at2"/>
<dbReference type="PANTHER" id="PTHR11102:SF160">
    <property type="entry name" value="ERAD-ASSOCIATED E3 UBIQUITIN-PROTEIN LIGASE COMPONENT HRD3"/>
    <property type="match status" value="1"/>
</dbReference>
<sequence>MTRLAPISATLCLSLGRFLSRSRGRYGSLSCLWVSCLWISCLCVSGAADAGQSAPLSAVPGPEGEPSPERVRPVEPDRAALTALRDRAESGDMAAQVALGSRLMESLDDATAAEGVAWLEKAALKGAPVYYVLGDAYARGVGVARDMRAAARWYRLGAEMGDGLAQFAIAKLYLTGTGVDTDIVRAVLYLKLANNRVYDRDRRREIADLLQRARWWTSWEEWKRVEELLSQWKPKTLQDLLN</sequence>
<dbReference type="InParanoid" id="A0A4R2PW36"/>
<dbReference type="InterPro" id="IPR050767">
    <property type="entry name" value="Sel1_AlgK"/>
</dbReference>
<dbReference type="Gene3D" id="1.25.40.10">
    <property type="entry name" value="Tetratricopeptide repeat domain"/>
    <property type="match status" value="1"/>
</dbReference>
<gene>
    <name evidence="2" type="ORF">EV659_101349</name>
</gene>
<dbReference type="PANTHER" id="PTHR11102">
    <property type="entry name" value="SEL-1-LIKE PROTEIN"/>
    <property type="match status" value="1"/>
</dbReference>
<dbReference type="AlphaFoldDB" id="A0A4R2PW36"/>
<evidence type="ECO:0000256" key="1">
    <source>
        <dbReference type="SAM" id="MobiDB-lite"/>
    </source>
</evidence>
<reference evidence="2 3" key="1">
    <citation type="submission" date="2019-03" db="EMBL/GenBank/DDBJ databases">
        <title>Genomic Encyclopedia of Type Strains, Phase IV (KMG-IV): sequencing the most valuable type-strain genomes for metagenomic binning, comparative biology and taxonomic classification.</title>
        <authorList>
            <person name="Goeker M."/>
        </authorList>
    </citation>
    <scope>NUCLEOTIDE SEQUENCE [LARGE SCALE GENOMIC DNA]</scope>
    <source>
        <strain evidence="2 3">DSM 2132</strain>
    </source>
</reference>
<keyword evidence="3" id="KW-1185">Reference proteome</keyword>
<evidence type="ECO:0000313" key="2">
    <source>
        <dbReference type="EMBL" id="TCP38445.1"/>
    </source>
</evidence>
<dbReference type="InterPro" id="IPR011990">
    <property type="entry name" value="TPR-like_helical_dom_sf"/>
</dbReference>
<dbReference type="InterPro" id="IPR006597">
    <property type="entry name" value="Sel1-like"/>
</dbReference>
<feature type="region of interest" description="Disordered" evidence="1">
    <location>
        <begin position="54"/>
        <end position="73"/>
    </location>
</feature>
<dbReference type="Proteomes" id="UP000295399">
    <property type="component" value="Unassembled WGS sequence"/>
</dbReference>
<evidence type="ECO:0000313" key="3">
    <source>
        <dbReference type="Proteomes" id="UP000295399"/>
    </source>
</evidence>
<comment type="caution">
    <text evidence="2">The sequence shown here is derived from an EMBL/GenBank/DDBJ whole genome shotgun (WGS) entry which is preliminary data.</text>
</comment>
<organism evidence="2 3">
    <name type="scientific">Rhodothalassium salexigens DSM 2132</name>
    <dbReference type="NCBI Taxonomy" id="1188247"/>
    <lineage>
        <taxon>Bacteria</taxon>
        <taxon>Pseudomonadati</taxon>
        <taxon>Pseudomonadota</taxon>
        <taxon>Alphaproteobacteria</taxon>
        <taxon>Rhodothalassiales</taxon>
        <taxon>Rhodothalassiaceae</taxon>
        <taxon>Rhodothalassium</taxon>
    </lineage>
</organism>
<accession>A0A4R2PW36</accession>